<dbReference type="InterPro" id="IPR004772">
    <property type="entry name" value="TrkH"/>
</dbReference>
<dbReference type="PANTHER" id="PTHR32024:SF2">
    <property type="entry name" value="TRK SYSTEM POTASSIUM UPTAKE PROTEIN TRKG-RELATED"/>
    <property type="match status" value="1"/>
</dbReference>
<comment type="subcellular location">
    <subcellularLocation>
        <location evidence="1 12">Cell inner membrane</location>
        <topology evidence="1 12">Multi-pass membrane protein</topology>
    </subcellularLocation>
</comment>
<keyword evidence="6 12" id="KW-0633">Potassium transport</keyword>
<keyword evidence="5 12" id="KW-0997">Cell inner membrane</keyword>
<evidence type="ECO:0000256" key="8">
    <source>
        <dbReference type="ARBA" id="ARBA00022958"/>
    </source>
</evidence>
<evidence type="ECO:0000256" key="7">
    <source>
        <dbReference type="ARBA" id="ARBA00022692"/>
    </source>
</evidence>
<evidence type="ECO:0000256" key="4">
    <source>
        <dbReference type="ARBA" id="ARBA00022475"/>
    </source>
</evidence>
<feature type="transmembrane region" description="Helical" evidence="14">
    <location>
        <begin position="69"/>
        <end position="91"/>
    </location>
</feature>
<evidence type="ECO:0000256" key="13">
    <source>
        <dbReference type="PIRSR" id="PIRSR006247-1"/>
    </source>
</evidence>
<feature type="transmembrane region" description="Helical" evidence="14">
    <location>
        <begin position="467"/>
        <end position="487"/>
    </location>
</feature>
<proteinExistence type="inferred from homology"/>
<dbReference type="NCBIfam" id="TIGR00933">
    <property type="entry name" value="2a38"/>
    <property type="match status" value="1"/>
</dbReference>
<evidence type="ECO:0000256" key="3">
    <source>
        <dbReference type="ARBA" id="ARBA00022448"/>
    </source>
</evidence>
<feature type="binding site" evidence="13">
    <location>
        <position position="221"/>
    </location>
    <ligand>
        <name>K(+)</name>
        <dbReference type="ChEBI" id="CHEBI:29103"/>
    </ligand>
</feature>
<keyword evidence="4 12" id="KW-1003">Cell membrane</keyword>
<keyword evidence="3 12" id="KW-0813">Transport</keyword>
<dbReference type="GO" id="GO:0015379">
    <property type="term" value="F:potassium:chloride symporter activity"/>
    <property type="evidence" value="ECO:0007669"/>
    <property type="project" value="InterPro"/>
</dbReference>
<feature type="binding site" evidence="13">
    <location>
        <position position="447"/>
    </location>
    <ligand>
        <name>K(+)</name>
        <dbReference type="ChEBI" id="CHEBI:29103"/>
    </ligand>
</feature>
<protein>
    <recommendedName>
        <fullName evidence="12">Trk system potassium uptake protein</fullName>
    </recommendedName>
</protein>
<organism evidence="15 16">
    <name type="scientific">Vespertiliibacter pulmonis</name>
    <dbReference type="NCBI Taxonomy" id="1443036"/>
    <lineage>
        <taxon>Bacteria</taxon>
        <taxon>Pseudomonadati</taxon>
        <taxon>Pseudomonadota</taxon>
        <taxon>Gammaproteobacteria</taxon>
        <taxon>Pasteurellales</taxon>
        <taxon>Pasteurellaceae</taxon>
        <taxon>Vespertiliibacter</taxon>
    </lineage>
</organism>
<name>A0A3N4VKX0_9PAST</name>
<feature type="transmembrane region" description="Helical" evidence="14">
    <location>
        <begin position="237"/>
        <end position="260"/>
    </location>
</feature>
<feature type="transmembrane region" description="Helical" evidence="14">
    <location>
        <begin position="182"/>
        <end position="203"/>
    </location>
</feature>
<accession>A0A3N4VKX0</accession>
<feature type="binding site" evidence="13">
    <location>
        <position position="329"/>
    </location>
    <ligand>
        <name>K(+)</name>
        <dbReference type="ChEBI" id="CHEBI:29103"/>
    </ligand>
</feature>
<dbReference type="PANTHER" id="PTHR32024">
    <property type="entry name" value="TRK SYSTEM POTASSIUM UPTAKE PROTEIN TRKG-RELATED"/>
    <property type="match status" value="1"/>
</dbReference>
<dbReference type="Pfam" id="PF02386">
    <property type="entry name" value="TrkH"/>
    <property type="match status" value="1"/>
</dbReference>
<feature type="transmembrane region" description="Helical" evidence="14">
    <location>
        <begin position="346"/>
        <end position="375"/>
    </location>
</feature>
<comment type="caution">
    <text evidence="15">The sequence shown here is derived from an EMBL/GenBank/DDBJ whole genome shotgun (WGS) entry which is preliminary data.</text>
</comment>
<dbReference type="Proteomes" id="UP000281691">
    <property type="component" value="Unassembled WGS sequence"/>
</dbReference>
<dbReference type="OrthoDB" id="9810952at2"/>
<evidence type="ECO:0000256" key="14">
    <source>
        <dbReference type="SAM" id="Phobius"/>
    </source>
</evidence>
<feature type="binding site" evidence="13">
    <location>
        <position position="220"/>
    </location>
    <ligand>
        <name>K(+)</name>
        <dbReference type="ChEBI" id="CHEBI:29103"/>
    </ligand>
</feature>
<dbReference type="InterPro" id="IPR003445">
    <property type="entry name" value="Cat_transpt"/>
</dbReference>
<evidence type="ECO:0000256" key="12">
    <source>
        <dbReference type="PIRNR" id="PIRNR006247"/>
    </source>
</evidence>
<reference evidence="15 16" key="1">
    <citation type="submission" date="2018-11" db="EMBL/GenBank/DDBJ databases">
        <title>Genomic Encyclopedia of Type Strains, Phase IV (KMG-IV): sequencing the most valuable type-strain genomes for metagenomic binning, comparative biology and taxonomic classification.</title>
        <authorList>
            <person name="Goeker M."/>
        </authorList>
    </citation>
    <scope>NUCLEOTIDE SEQUENCE [LARGE SCALE GENOMIC DNA]</scope>
    <source>
        <strain evidence="15 16">DSM 27238</strain>
    </source>
</reference>
<dbReference type="GO" id="GO:0005886">
    <property type="term" value="C:plasma membrane"/>
    <property type="evidence" value="ECO:0007669"/>
    <property type="project" value="UniProtKB-SubCell"/>
</dbReference>
<feature type="transmembrane region" description="Helical" evidence="14">
    <location>
        <begin position="407"/>
        <end position="428"/>
    </location>
</feature>
<keyword evidence="8 12" id="KW-0630">Potassium</keyword>
<dbReference type="GO" id="GO:0046872">
    <property type="term" value="F:metal ion binding"/>
    <property type="evidence" value="ECO:0007669"/>
    <property type="project" value="UniProtKB-KW"/>
</dbReference>
<feature type="binding site" evidence="13">
    <location>
        <position position="111"/>
    </location>
    <ligand>
        <name>K(+)</name>
        <dbReference type="ChEBI" id="CHEBI:29103"/>
    </ligand>
</feature>
<evidence type="ECO:0000256" key="5">
    <source>
        <dbReference type="ARBA" id="ARBA00022519"/>
    </source>
</evidence>
<feature type="transmembrane region" description="Helical" evidence="14">
    <location>
        <begin position="38"/>
        <end position="57"/>
    </location>
</feature>
<dbReference type="PIRSF" id="PIRSF006247">
    <property type="entry name" value="TrkH"/>
    <property type="match status" value="1"/>
</dbReference>
<evidence type="ECO:0000313" key="15">
    <source>
        <dbReference type="EMBL" id="RPE83518.1"/>
    </source>
</evidence>
<feature type="transmembrane region" description="Helical" evidence="14">
    <location>
        <begin position="12"/>
        <end position="32"/>
    </location>
</feature>
<feature type="transmembrane region" description="Helical" evidence="14">
    <location>
        <begin position="287"/>
        <end position="305"/>
    </location>
</feature>
<keyword evidence="10 12" id="KW-0406">Ion transport</keyword>
<evidence type="ECO:0000256" key="11">
    <source>
        <dbReference type="ARBA" id="ARBA00023136"/>
    </source>
</evidence>
<sequence length="494" mass="55160">MQFLSIIRIVGILVMCFSFTMLVPAFVALIYGDGGGRSFLEAFVLNFSVGTILWWFCRNNKQELRSREGFLIVVLFWVVLGSLGAVPFILLENPNLNFSQSIFESFSGLTTTGATVITGLDSLPKAILFYRQFLQWLGGMGIIVLAVAIIPLLGIGGMQLYRAEMPGPLKEQKMRPRIAQTAKALWLIYVSLTVLCALAFWLAGMTVFDAISHSFSTVSIGGFSTHDASIGYFNSEMINAITVLFLLISSCNFALHFTAFDKLQESYKGQVKQNFFRLYWRDYEFRFFLFVQVSLFLICFVVLWGNHYFEQLNTTFSQALLHSVAISTTAGFSAHDFSQWPSFLPLLLVLASFIGGCAGSTGGGVKMFRVLLLYLQGKREIHRFIHPNIVQPIKLGKHVLSERMVEGIWAFFSAYFFVFVVCWLATIACGMDTFDALNAVIASLNNLGPALGAVSSNFVQVPDSAKWVLTFAMVCGRLEVFTLLVILSPSFWRD</sequence>
<feature type="binding site" evidence="13">
    <location>
        <position position="112"/>
    </location>
    <ligand>
        <name>K(+)</name>
        <dbReference type="ChEBI" id="CHEBI:29103"/>
    </ligand>
</feature>
<dbReference type="AlphaFoldDB" id="A0A3N4VKX0"/>
<feature type="binding site" evidence="13">
    <location>
        <position position="330"/>
    </location>
    <ligand>
        <name>K(+)</name>
        <dbReference type="ChEBI" id="CHEBI:29103"/>
    </ligand>
</feature>
<dbReference type="RefSeq" id="WP_124211374.1">
    <property type="nucleotide sequence ID" value="NZ_CP016615.1"/>
</dbReference>
<evidence type="ECO:0000313" key="16">
    <source>
        <dbReference type="Proteomes" id="UP000281691"/>
    </source>
</evidence>
<evidence type="ECO:0000256" key="10">
    <source>
        <dbReference type="ARBA" id="ARBA00023065"/>
    </source>
</evidence>
<keyword evidence="7 14" id="KW-0812">Transmembrane</keyword>
<keyword evidence="16" id="KW-1185">Reference proteome</keyword>
<comment type="similarity">
    <text evidence="2 12">Belongs to the TrkH potassium transport family.</text>
</comment>
<evidence type="ECO:0000256" key="2">
    <source>
        <dbReference type="ARBA" id="ARBA00009137"/>
    </source>
</evidence>
<keyword evidence="11 12" id="KW-0472">Membrane</keyword>
<evidence type="ECO:0000256" key="9">
    <source>
        <dbReference type="ARBA" id="ARBA00022989"/>
    </source>
</evidence>
<feature type="binding site" evidence="13">
    <location>
        <position position="446"/>
    </location>
    <ligand>
        <name>K(+)</name>
        <dbReference type="ChEBI" id="CHEBI:29103"/>
    </ligand>
</feature>
<keyword evidence="9 14" id="KW-1133">Transmembrane helix</keyword>
<evidence type="ECO:0000256" key="6">
    <source>
        <dbReference type="ARBA" id="ARBA00022538"/>
    </source>
</evidence>
<keyword evidence="13" id="KW-0479">Metal-binding</keyword>
<feature type="transmembrane region" description="Helical" evidence="14">
    <location>
        <begin position="133"/>
        <end position="161"/>
    </location>
</feature>
<evidence type="ECO:0000256" key="1">
    <source>
        <dbReference type="ARBA" id="ARBA00004429"/>
    </source>
</evidence>
<dbReference type="EMBL" id="RKQP01000003">
    <property type="protein sequence ID" value="RPE83518.1"/>
    <property type="molecule type" value="Genomic_DNA"/>
</dbReference>
<gene>
    <name evidence="15" type="ORF">EDC46_1211</name>
</gene>
<comment type="function">
    <text evidence="12">Low-affinity potassium transport system. Interacts with Trk system potassium uptake protein TrkA.</text>
</comment>